<keyword evidence="4" id="KW-1185">Reference proteome</keyword>
<dbReference type="Pfam" id="PF00248">
    <property type="entry name" value="Aldo_ket_red"/>
    <property type="match status" value="1"/>
</dbReference>
<feature type="domain" description="NADP-dependent oxidoreductase" evidence="2">
    <location>
        <begin position="13"/>
        <end position="308"/>
    </location>
</feature>
<name>A0A8T9C8C7_9HELO</name>
<proteinExistence type="predicted"/>
<dbReference type="GO" id="GO:0016491">
    <property type="term" value="F:oxidoreductase activity"/>
    <property type="evidence" value="ECO:0007669"/>
    <property type="project" value="UniProtKB-KW"/>
</dbReference>
<dbReference type="CDD" id="cd19077">
    <property type="entry name" value="AKR_AKR8A1-2"/>
    <property type="match status" value="1"/>
</dbReference>
<evidence type="ECO:0000259" key="2">
    <source>
        <dbReference type="Pfam" id="PF00248"/>
    </source>
</evidence>
<dbReference type="OrthoDB" id="37537at2759"/>
<gene>
    <name evidence="3" type="primary">plr1_2</name>
    <name evidence="3" type="ORF">LSUE1_G005301</name>
</gene>
<dbReference type="InterPro" id="IPR023210">
    <property type="entry name" value="NADP_OxRdtase_dom"/>
</dbReference>
<protein>
    <submittedName>
        <fullName evidence="3">Pyridoxal reductase</fullName>
    </submittedName>
</protein>
<dbReference type="SUPFAM" id="SSF51430">
    <property type="entry name" value="NAD(P)-linked oxidoreductase"/>
    <property type="match status" value="1"/>
</dbReference>
<evidence type="ECO:0000313" key="3">
    <source>
        <dbReference type="EMBL" id="TVY75616.1"/>
    </source>
</evidence>
<dbReference type="PANTHER" id="PTHR43625:SF78">
    <property type="entry name" value="PYRIDOXAL REDUCTASE-RELATED"/>
    <property type="match status" value="1"/>
</dbReference>
<evidence type="ECO:0000256" key="1">
    <source>
        <dbReference type="ARBA" id="ARBA00023002"/>
    </source>
</evidence>
<dbReference type="Proteomes" id="UP000469558">
    <property type="component" value="Unassembled WGS sequence"/>
</dbReference>
<dbReference type="AlphaFoldDB" id="A0A8T9C8C7"/>
<keyword evidence="1" id="KW-0560">Oxidoreductase</keyword>
<sequence length="328" mass="35783">MPQLMGKDVGPTGFGLMGMTWRPHPQPMEESFKAMKASIEEGNIFWNAGEFYGTPDYNSLHLLKAYFTKYPEDASKIVLSIKGALKDMHPDGSPEGIKRSVENCLKVLDGKKSIDIFEPARVDKNVPIETTLKALEEYVKAGKIGGISLSEVSAATIQRAVKVTKIVAVEVELSLWSLDVLNNGVAAACAEHNIPLVAYSPIGRGILTGEIQKPEDIPEGDFRRMLPRFQPENFEKNMDLVRKLQDIASKKGCTPAQLAISWVRHLSKKNGNPDIIPIPGATKAERVRENAKDVGLTSSESEAIESILKGFEVQGGRYGGPGAAHMEG</sequence>
<reference evidence="3 4" key="1">
    <citation type="submission" date="2018-05" db="EMBL/GenBank/DDBJ databases">
        <title>Genome sequencing and assembly of the regulated plant pathogen Lachnellula willkommii and related sister species for the development of diagnostic species identification markers.</title>
        <authorList>
            <person name="Giroux E."/>
            <person name="Bilodeau G."/>
        </authorList>
    </citation>
    <scope>NUCLEOTIDE SEQUENCE [LARGE SCALE GENOMIC DNA]</scope>
    <source>
        <strain evidence="3 4">CBS 268.59</strain>
    </source>
</reference>
<evidence type="ECO:0000313" key="4">
    <source>
        <dbReference type="Proteomes" id="UP000469558"/>
    </source>
</evidence>
<organism evidence="3 4">
    <name type="scientific">Lachnellula suecica</name>
    <dbReference type="NCBI Taxonomy" id="602035"/>
    <lineage>
        <taxon>Eukaryota</taxon>
        <taxon>Fungi</taxon>
        <taxon>Dikarya</taxon>
        <taxon>Ascomycota</taxon>
        <taxon>Pezizomycotina</taxon>
        <taxon>Leotiomycetes</taxon>
        <taxon>Helotiales</taxon>
        <taxon>Lachnaceae</taxon>
        <taxon>Lachnellula</taxon>
    </lineage>
</organism>
<accession>A0A8T9C8C7</accession>
<dbReference type="Gene3D" id="3.20.20.100">
    <property type="entry name" value="NADP-dependent oxidoreductase domain"/>
    <property type="match status" value="1"/>
</dbReference>
<dbReference type="InterPro" id="IPR036812">
    <property type="entry name" value="NAD(P)_OxRdtase_dom_sf"/>
</dbReference>
<dbReference type="GO" id="GO:0005737">
    <property type="term" value="C:cytoplasm"/>
    <property type="evidence" value="ECO:0007669"/>
    <property type="project" value="TreeGrafter"/>
</dbReference>
<dbReference type="InterPro" id="IPR050791">
    <property type="entry name" value="Aldo-Keto_reductase"/>
</dbReference>
<dbReference type="PANTHER" id="PTHR43625">
    <property type="entry name" value="AFLATOXIN B1 ALDEHYDE REDUCTASE"/>
    <property type="match status" value="1"/>
</dbReference>
<comment type="caution">
    <text evidence="3">The sequence shown here is derived from an EMBL/GenBank/DDBJ whole genome shotgun (WGS) entry which is preliminary data.</text>
</comment>
<dbReference type="EMBL" id="QGMK01001001">
    <property type="protein sequence ID" value="TVY75616.1"/>
    <property type="molecule type" value="Genomic_DNA"/>
</dbReference>